<reference evidence="1" key="1">
    <citation type="journal article" date="2021" name="Nat. Commun.">
        <title>Genetic determinants of endophytism in the Arabidopsis root mycobiome.</title>
        <authorList>
            <person name="Mesny F."/>
            <person name="Miyauchi S."/>
            <person name="Thiergart T."/>
            <person name="Pickel B."/>
            <person name="Atanasova L."/>
            <person name="Karlsson M."/>
            <person name="Huettel B."/>
            <person name="Barry K.W."/>
            <person name="Haridas S."/>
            <person name="Chen C."/>
            <person name="Bauer D."/>
            <person name="Andreopoulos W."/>
            <person name="Pangilinan J."/>
            <person name="LaButti K."/>
            <person name="Riley R."/>
            <person name="Lipzen A."/>
            <person name="Clum A."/>
            <person name="Drula E."/>
            <person name="Henrissat B."/>
            <person name="Kohler A."/>
            <person name="Grigoriev I.V."/>
            <person name="Martin F.M."/>
            <person name="Hacquard S."/>
        </authorList>
    </citation>
    <scope>NUCLEOTIDE SEQUENCE</scope>
    <source>
        <strain evidence="1">MPI-SDFR-AT-0068</strain>
    </source>
</reference>
<dbReference type="InterPro" id="IPR011333">
    <property type="entry name" value="SKP1/BTB/POZ_sf"/>
</dbReference>
<dbReference type="Gene3D" id="3.30.710.10">
    <property type="entry name" value="Potassium Channel Kv1.1, Chain A"/>
    <property type="match status" value="1"/>
</dbReference>
<proteinExistence type="predicted"/>
<dbReference type="OrthoDB" id="1022638at2759"/>
<dbReference type="AlphaFoldDB" id="A0A8K0W6W5"/>
<dbReference type="Proteomes" id="UP000813427">
    <property type="component" value="Unassembled WGS sequence"/>
</dbReference>
<evidence type="ECO:0000313" key="1">
    <source>
        <dbReference type="EMBL" id="KAH7235301.1"/>
    </source>
</evidence>
<comment type="caution">
    <text evidence="1">The sequence shown here is derived from an EMBL/GenBank/DDBJ whole genome shotgun (WGS) entry which is preliminary data.</text>
</comment>
<accession>A0A8K0W6W5</accession>
<sequence length="258" mass="29110">MALQSHAFLFSLVGSGEYSDFTLLRNGHEFKLYQVIVCPQSLVLTAALSGGFQKTTSKIITVNEFHIELAEDETVEDLLSHLRVNAIADYYNIQNLTQLANSQIRVILEKGQNANVFPRVIQEVLTSDRDPDVCSIIASAAATCAEELSELQAFQEVELKHNLSMEILRACSKRIQTLQHRLDVAQHNAAIYRGFRDDEAGMKTSFIEQIDKYMDLLKQTYGCCHCAKGFGCYFEKKYNIAVGTHKFCPEKHQHRGIT</sequence>
<name>A0A8K0W6W5_9HYPO</name>
<dbReference type="EMBL" id="JAGPXF010000007">
    <property type="protein sequence ID" value="KAH7235301.1"/>
    <property type="molecule type" value="Genomic_DNA"/>
</dbReference>
<organism evidence="1 2">
    <name type="scientific">Fusarium tricinctum</name>
    <dbReference type="NCBI Taxonomy" id="61284"/>
    <lineage>
        <taxon>Eukaryota</taxon>
        <taxon>Fungi</taxon>
        <taxon>Dikarya</taxon>
        <taxon>Ascomycota</taxon>
        <taxon>Pezizomycotina</taxon>
        <taxon>Sordariomycetes</taxon>
        <taxon>Hypocreomycetidae</taxon>
        <taxon>Hypocreales</taxon>
        <taxon>Nectriaceae</taxon>
        <taxon>Fusarium</taxon>
        <taxon>Fusarium tricinctum species complex</taxon>
    </lineage>
</organism>
<evidence type="ECO:0000313" key="2">
    <source>
        <dbReference type="Proteomes" id="UP000813427"/>
    </source>
</evidence>
<evidence type="ECO:0008006" key="3">
    <source>
        <dbReference type="Google" id="ProtNLM"/>
    </source>
</evidence>
<dbReference type="SUPFAM" id="SSF54695">
    <property type="entry name" value="POZ domain"/>
    <property type="match status" value="1"/>
</dbReference>
<gene>
    <name evidence="1" type="ORF">BKA59DRAFT_495910</name>
</gene>
<protein>
    <recommendedName>
        <fullName evidence="3">BTB domain-containing protein</fullName>
    </recommendedName>
</protein>
<keyword evidence="2" id="KW-1185">Reference proteome</keyword>